<dbReference type="FunFam" id="2.60.40.10:FF:000283">
    <property type="entry name" value="Immunoglobulin kappa constant"/>
    <property type="match status" value="1"/>
</dbReference>
<dbReference type="SUPFAM" id="SSF48726">
    <property type="entry name" value="Immunoglobulin"/>
    <property type="match status" value="1"/>
</dbReference>
<dbReference type="AlphaFoldDB" id="A0A8B9PIQ4"/>
<dbReference type="SMART" id="SM00407">
    <property type="entry name" value="IGc1"/>
    <property type="match status" value="1"/>
</dbReference>
<dbReference type="Ensembl" id="ENSAOWT00000013132.1">
    <property type="protein sequence ID" value="ENSAOWP00000011534.1"/>
    <property type="gene ID" value="ENSAOWG00000007938.1"/>
</dbReference>
<proteinExistence type="predicted"/>
<evidence type="ECO:0000256" key="3">
    <source>
        <dbReference type="SAM" id="MobiDB-lite"/>
    </source>
</evidence>
<dbReference type="InterPro" id="IPR007110">
    <property type="entry name" value="Ig-like_dom"/>
</dbReference>
<evidence type="ECO:0000259" key="4">
    <source>
        <dbReference type="PROSITE" id="PS50835"/>
    </source>
</evidence>
<reference evidence="5" key="2">
    <citation type="submission" date="2025-09" db="UniProtKB">
        <authorList>
            <consortium name="Ensembl"/>
        </authorList>
    </citation>
    <scope>IDENTIFICATION</scope>
</reference>
<dbReference type="CDD" id="cd07699">
    <property type="entry name" value="IgC1_L"/>
    <property type="match status" value="1"/>
</dbReference>
<dbReference type="PROSITE" id="PS50835">
    <property type="entry name" value="IG_LIKE"/>
    <property type="match status" value="1"/>
</dbReference>
<dbReference type="InterPro" id="IPR036179">
    <property type="entry name" value="Ig-like_dom_sf"/>
</dbReference>
<evidence type="ECO:0000256" key="1">
    <source>
        <dbReference type="ARBA" id="ARBA00023157"/>
    </source>
</evidence>
<sequence length="149" mass="16012">MGSAEAECEAGHEQCGKAPPQLGSEAGQELCIAAKVKREHGQPKASPTVHLFPPSSDEITAKSKATLVCLLGDFYPGAADVVWKVDGAVKSSGVETTRPQRQQSNNKYMASSYLTLSAADWKSHETYTCEVTHDGKKIEKVLKRSECSS</sequence>
<dbReference type="InterPro" id="IPR003006">
    <property type="entry name" value="Ig/MHC_CS"/>
</dbReference>
<dbReference type="PROSITE" id="PS00290">
    <property type="entry name" value="IG_MHC"/>
    <property type="match status" value="1"/>
</dbReference>
<dbReference type="Pfam" id="PF07654">
    <property type="entry name" value="C1-set"/>
    <property type="match status" value="1"/>
</dbReference>
<keyword evidence="6" id="KW-1185">Reference proteome</keyword>
<feature type="region of interest" description="Disordered" evidence="3">
    <location>
        <begin position="1"/>
        <end position="21"/>
    </location>
</feature>
<keyword evidence="1" id="KW-1015">Disulfide bond</keyword>
<name>A0A8B9PIQ4_APTOW</name>
<evidence type="ECO:0000313" key="6">
    <source>
        <dbReference type="Proteomes" id="UP000694424"/>
    </source>
</evidence>
<dbReference type="Gene3D" id="2.60.40.10">
    <property type="entry name" value="Immunoglobulins"/>
    <property type="match status" value="1"/>
</dbReference>
<organism evidence="5 6">
    <name type="scientific">Apteryx owenii</name>
    <name type="common">Little spotted kiwi</name>
    <dbReference type="NCBI Taxonomy" id="8824"/>
    <lineage>
        <taxon>Eukaryota</taxon>
        <taxon>Metazoa</taxon>
        <taxon>Chordata</taxon>
        <taxon>Craniata</taxon>
        <taxon>Vertebrata</taxon>
        <taxon>Euteleostomi</taxon>
        <taxon>Archelosauria</taxon>
        <taxon>Archosauria</taxon>
        <taxon>Dinosauria</taxon>
        <taxon>Saurischia</taxon>
        <taxon>Theropoda</taxon>
        <taxon>Coelurosauria</taxon>
        <taxon>Aves</taxon>
        <taxon>Palaeognathae</taxon>
        <taxon>Apterygiformes</taxon>
        <taxon>Apterygidae</taxon>
        <taxon>Apteryx</taxon>
    </lineage>
</organism>
<dbReference type="InterPro" id="IPR050380">
    <property type="entry name" value="Immune_Resp_Modulators"/>
</dbReference>
<evidence type="ECO:0000313" key="5">
    <source>
        <dbReference type="Ensembl" id="ENSAOWP00000011534.1"/>
    </source>
</evidence>
<dbReference type="PANTHER" id="PTHR23411">
    <property type="entry name" value="TAPASIN"/>
    <property type="match status" value="1"/>
</dbReference>
<evidence type="ECO:0000256" key="2">
    <source>
        <dbReference type="ARBA" id="ARBA00023319"/>
    </source>
</evidence>
<accession>A0A8B9PIQ4</accession>
<protein>
    <submittedName>
        <fullName evidence="5">Immunoglobulin lambda like polypeptide 1</fullName>
    </submittedName>
</protein>
<feature type="domain" description="Ig-like" evidence="4">
    <location>
        <begin position="47"/>
        <end position="143"/>
    </location>
</feature>
<dbReference type="InterPro" id="IPR003597">
    <property type="entry name" value="Ig_C1-set"/>
</dbReference>
<dbReference type="Proteomes" id="UP000694424">
    <property type="component" value="Unplaced"/>
</dbReference>
<keyword evidence="2" id="KW-0393">Immunoglobulin domain</keyword>
<reference evidence="5" key="1">
    <citation type="submission" date="2025-08" db="UniProtKB">
        <authorList>
            <consortium name="Ensembl"/>
        </authorList>
    </citation>
    <scope>IDENTIFICATION</scope>
</reference>
<dbReference type="InterPro" id="IPR013783">
    <property type="entry name" value="Ig-like_fold"/>
</dbReference>